<keyword evidence="9" id="KW-1185">Reference proteome</keyword>
<gene>
    <name evidence="8" type="ORF">H261_10254</name>
</gene>
<keyword evidence="5" id="KW-0408">Iron</keyword>
<dbReference type="STRING" id="1244869.H261_10254"/>
<feature type="signal peptide" evidence="6">
    <location>
        <begin position="1"/>
        <end position="19"/>
    </location>
</feature>
<dbReference type="CDD" id="cd00241">
    <property type="entry name" value="DOMON_like"/>
    <property type="match status" value="1"/>
</dbReference>
<reference evidence="8 9" key="1">
    <citation type="journal article" date="2014" name="Genome Announc.">
        <title>Draft Genome Sequence of Magnetospirillum sp. Strain SO-1, a Freshwater Magnetotactic Bacterium Isolated from the Ol'khovka River, Russia.</title>
        <authorList>
            <person name="Grouzdev D.S."/>
            <person name="Dziuba M.V."/>
            <person name="Sukhacheva M.S."/>
            <person name="Mardanov A.V."/>
            <person name="Beletskiy A.V."/>
            <person name="Kuznetsov B.B."/>
            <person name="Skryabin K.G."/>
        </authorList>
    </citation>
    <scope>NUCLEOTIDE SEQUENCE [LARGE SCALE GENOMIC DNA]</scope>
    <source>
        <strain evidence="8 9">SO-1</strain>
    </source>
</reference>
<dbReference type="RefSeq" id="WP_008617023.1">
    <property type="nucleotide sequence ID" value="NZ_AONQ01000023.1"/>
</dbReference>
<evidence type="ECO:0000313" key="9">
    <source>
        <dbReference type="Proteomes" id="UP000011744"/>
    </source>
</evidence>
<dbReference type="PATRIC" id="fig|1244869.3.peg.2077"/>
<dbReference type="Pfam" id="PF09459">
    <property type="entry name" value="EB_dh"/>
    <property type="match status" value="1"/>
</dbReference>
<dbReference type="GO" id="GO:0020037">
    <property type="term" value="F:heme binding"/>
    <property type="evidence" value="ECO:0007669"/>
    <property type="project" value="InterPro"/>
</dbReference>
<feature type="chain" id="PRO_5004029366" evidence="6">
    <location>
        <begin position="20"/>
        <end position="306"/>
    </location>
</feature>
<feature type="domain" description="Cytochrome c-552/DMSO reductase-like haem-binding" evidence="7">
    <location>
        <begin position="19"/>
        <end position="287"/>
    </location>
</feature>
<proteinExistence type="predicted"/>
<protein>
    <submittedName>
        <fullName evidence="8">Cytochrome c-552</fullName>
    </submittedName>
</protein>
<dbReference type="GO" id="GO:0046872">
    <property type="term" value="F:metal ion binding"/>
    <property type="evidence" value="ECO:0007669"/>
    <property type="project" value="UniProtKB-KW"/>
</dbReference>
<evidence type="ECO:0000256" key="1">
    <source>
        <dbReference type="ARBA" id="ARBA00022448"/>
    </source>
</evidence>
<organism evidence="8 9">
    <name type="scientific">Paramagnetospirillum caucaseum</name>
    <dbReference type="NCBI Taxonomy" id="1244869"/>
    <lineage>
        <taxon>Bacteria</taxon>
        <taxon>Pseudomonadati</taxon>
        <taxon>Pseudomonadota</taxon>
        <taxon>Alphaproteobacteria</taxon>
        <taxon>Rhodospirillales</taxon>
        <taxon>Magnetospirillaceae</taxon>
        <taxon>Paramagnetospirillum</taxon>
    </lineage>
</organism>
<dbReference type="InterPro" id="IPR019020">
    <property type="entry name" value="Cyt-c552/DMSO_Rdtase_haem-bd"/>
</dbReference>
<accession>M2YAL8</accession>
<sequence>MQRTALSVLMVLAATPALALDWAGVPAKEVVLFYPGQSSLEWVLSGDHGGSGKVKSGKACKECHLGEEKDMGATLVSGSKNEPAVIPAKPAAITAGVKVAQEGGKLHVRLEFKEGAQPNSKMDPDFATKVTLMLDDGKLPEAAQAGCWGTCHEDAAKMPAGGGADRTKYLNRTRAKPGRQGAGDELVAAADLEKMQASGQLMEYWQARLKPGAAAQAAGGTIFDKRTEVKPSPVTAEASLAGDTWTVTLSRPLAASAPFKAIEAGKTYNVGFAIHAGHTARRFHYVSLEHSLMLDKGDADLIAVKK</sequence>
<evidence type="ECO:0000259" key="7">
    <source>
        <dbReference type="SMART" id="SM00887"/>
    </source>
</evidence>
<keyword evidence="2" id="KW-0349">Heme</keyword>
<dbReference type="AlphaFoldDB" id="M2YAL8"/>
<dbReference type="Proteomes" id="UP000011744">
    <property type="component" value="Unassembled WGS sequence"/>
</dbReference>
<name>M2YAL8_9PROT</name>
<keyword evidence="1" id="KW-0813">Transport</keyword>
<evidence type="ECO:0000256" key="6">
    <source>
        <dbReference type="SAM" id="SignalP"/>
    </source>
</evidence>
<evidence type="ECO:0000256" key="4">
    <source>
        <dbReference type="ARBA" id="ARBA00022982"/>
    </source>
</evidence>
<evidence type="ECO:0000256" key="2">
    <source>
        <dbReference type="ARBA" id="ARBA00022617"/>
    </source>
</evidence>
<evidence type="ECO:0000313" key="8">
    <source>
        <dbReference type="EMBL" id="EME70056.1"/>
    </source>
</evidence>
<keyword evidence="6" id="KW-0732">Signal</keyword>
<evidence type="ECO:0000256" key="3">
    <source>
        <dbReference type="ARBA" id="ARBA00022723"/>
    </source>
</evidence>
<keyword evidence="4" id="KW-0249">Electron transport</keyword>
<evidence type="ECO:0000256" key="5">
    <source>
        <dbReference type="ARBA" id="ARBA00023004"/>
    </source>
</evidence>
<dbReference type="Gene3D" id="2.60.40.1190">
    <property type="match status" value="1"/>
</dbReference>
<dbReference type="EMBL" id="AONQ01000023">
    <property type="protein sequence ID" value="EME70056.1"/>
    <property type="molecule type" value="Genomic_DNA"/>
</dbReference>
<keyword evidence="3" id="KW-0479">Metal-binding</keyword>
<comment type="caution">
    <text evidence="8">The sequence shown here is derived from an EMBL/GenBank/DDBJ whole genome shotgun (WGS) entry which is preliminary data.</text>
</comment>
<dbReference type="OrthoDB" id="5337932at2"/>
<dbReference type="SMART" id="SM00887">
    <property type="entry name" value="EB_dh"/>
    <property type="match status" value="1"/>
</dbReference>
<dbReference type="eggNOG" id="COG3005">
    <property type="taxonomic scope" value="Bacteria"/>
</dbReference>